<keyword evidence="8" id="KW-1185">Reference proteome</keyword>
<dbReference type="AlphaFoldDB" id="A0A346PUC0"/>
<feature type="transmembrane region" description="Helical" evidence="5">
    <location>
        <begin position="12"/>
        <end position="43"/>
    </location>
</feature>
<evidence type="ECO:0000256" key="1">
    <source>
        <dbReference type="ARBA" id="ARBA00004141"/>
    </source>
</evidence>
<dbReference type="Proteomes" id="UP000258613">
    <property type="component" value="Chromosome"/>
</dbReference>
<evidence type="ECO:0000313" key="8">
    <source>
        <dbReference type="Proteomes" id="UP000258613"/>
    </source>
</evidence>
<protein>
    <submittedName>
        <fullName evidence="7">Uncharacterized protein</fullName>
    </submittedName>
</protein>
<keyword evidence="3 5" id="KW-1133">Transmembrane helix</keyword>
<dbReference type="Pfam" id="PF09685">
    <property type="entry name" value="MamF_MmsF"/>
    <property type="match status" value="1"/>
</dbReference>
<evidence type="ECO:0000256" key="4">
    <source>
        <dbReference type="ARBA" id="ARBA00023136"/>
    </source>
</evidence>
<dbReference type="KEGG" id="nan:AArc1_3035"/>
<accession>A0A346PIJ7</accession>
<evidence type="ECO:0000256" key="2">
    <source>
        <dbReference type="ARBA" id="ARBA00022692"/>
    </source>
</evidence>
<dbReference type="EMBL" id="CP024047">
    <property type="protein sequence ID" value="AXR79342.1"/>
    <property type="molecule type" value="Genomic_DNA"/>
</dbReference>
<evidence type="ECO:0000313" key="7">
    <source>
        <dbReference type="EMBL" id="AXR83115.1"/>
    </source>
</evidence>
<evidence type="ECO:0000256" key="3">
    <source>
        <dbReference type="ARBA" id="ARBA00022989"/>
    </source>
</evidence>
<evidence type="ECO:0000256" key="5">
    <source>
        <dbReference type="SAM" id="Phobius"/>
    </source>
</evidence>
<comment type="subcellular location">
    <subcellularLocation>
        <location evidence="1">Membrane</location>
        <topology evidence="1">Multi-pass membrane protein</topology>
    </subcellularLocation>
</comment>
<organism evidence="7 8">
    <name type="scientific">Natrarchaeobaculum sulfurireducens</name>
    <dbReference type="NCBI Taxonomy" id="2044521"/>
    <lineage>
        <taxon>Archaea</taxon>
        <taxon>Methanobacteriati</taxon>
        <taxon>Methanobacteriota</taxon>
        <taxon>Stenosarchaea group</taxon>
        <taxon>Halobacteria</taxon>
        <taxon>Halobacteriales</taxon>
        <taxon>Natrialbaceae</taxon>
        <taxon>Natrarchaeobaculum</taxon>
    </lineage>
</organism>
<dbReference type="Proteomes" id="UP000258707">
    <property type="component" value="Chromosome"/>
</dbReference>
<keyword evidence="2 5" id="KW-0812">Transmembrane</keyword>
<evidence type="ECO:0000313" key="6">
    <source>
        <dbReference type="EMBL" id="AXR79342.1"/>
    </source>
</evidence>
<reference evidence="9" key="1">
    <citation type="submission" date="2017-10" db="EMBL/GenBank/DDBJ databases">
        <title>Phenotypic and genomic properties of facultatively anaerobic sulfur-reducing natronoarchaea from hypersaline soda lakes.</title>
        <authorList>
            <person name="Sorokin D.Y."/>
            <person name="Kublanov I.V."/>
            <person name="Roman P."/>
            <person name="Sinninghe Damste J.S."/>
            <person name="Golyshin P.N."/>
            <person name="Rojo D."/>
            <person name="Ciordia S."/>
            <person name="Mena Md.C."/>
            <person name="Ferrer M."/>
            <person name="Messina E."/>
            <person name="Smedile F."/>
            <person name="La Spada G."/>
            <person name="La Cono V."/>
            <person name="Yakimov M.M."/>
        </authorList>
    </citation>
    <scope>NUCLEOTIDE SEQUENCE [LARGE SCALE GENOMIC DNA]</scope>
    <source>
        <strain evidence="9">AArc1</strain>
    </source>
</reference>
<accession>A0A346PUC0</accession>
<name>A0A346PUC0_9EURY</name>
<dbReference type="InterPro" id="IPR019109">
    <property type="entry name" value="MamF_MmsF"/>
</dbReference>
<evidence type="ECO:0000313" key="9">
    <source>
        <dbReference type="Proteomes" id="UP000258707"/>
    </source>
</evidence>
<reference evidence="8" key="2">
    <citation type="submission" date="2018-02" db="EMBL/GenBank/DDBJ databases">
        <title>Phenotypic and genomic properties of facultatively anaerobic sulfur-reducing natronoarchaea from hypersaline soda lakes.</title>
        <authorList>
            <person name="Sorokin D.Y."/>
            <person name="Kublanov I.V."/>
            <person name="Roman P."/>
            <person name="Sinninghe Damste J.S."/>
            <person name="Golyshin P.N."/>
            <person name="Rojo D."/>
            <person name="Ciordia S."/>
            <person name="Mena M.D.C."/>
            <person name="Ferrer M."/>
            <person name="Messina E."/>
            <person name="Smedile F."/>
            <person name="La Spada G."/>
            <person name="La Cono V."/>
            <person name="Yakimov M.M."/>
        </authorList>
    </citation>
    <scope>NUCLEOTIDE SEQUENCE [LARGE SCALE GENOMIC DNA]</scope>
    <source>
        <strain evidence="8">AArc-Mg</strain>
    </source>
</reference>
<keyword evidence="4 5" id="KW-0472">Membrane</keyword>
<reference evidence="7" key="3">
    <citation type="journal article" date="2019" name="Int. J. Syst. Evol. Microbiol.">
        <title>Natronolimnobius sulfurireducens sp. nov. and Halalkaliarchaeum desulfuricum gen. nov., sp. nov., the first sulfur-respiring alkaliphilic haloarchaea from hypersaline alkaline lakes.</title>
        <authorList>
            <person name="Sorokin D.Y."/>
            <person name="Yakimov M."/>
            <person name="Messina E."/>
            <person name="Merkel A.Y."/>
            <person name="Bale N.J."/>
            <person name="Sinninghe Damste J.S."/>
        </authorList>
    </citation>
    <scope>NUCLEOTIDE SEQUENCE</scope>
    <source>
        <strain evidence="7">AArc-Mg</strain>
        <strain evidence="6">AArc1</strain>
    </source>
</reference>
<gene>
    <name evidence="6" type="ORF">AArc1_3035</name>
    <name evidence="7" type="ORF">AArcMg_3129</name>
</gene>
<proteinExistence type="predicted"/>
<dbReference type="KEGG" id="nag:AArcMg_3129"/>
<dbReference type="EMBL" id="CP027033">
    <property type="protein sequence ID" value="AXR83115.1"/>
    <property type="molecule type" value="Genomic_DNA"/>
</dbReference>
<sequence>MNFQITWTVLLAIAALSMLVLIGLLLLPLLALAWFALIIIAILRASNDRVYDYPLTLDLIS</sequence>